<keyword evidence="1" id="KW-0732">Signal</keyword>
<comment type="caution">
    <text evidence="2">The sequence shown here is derived from an EMBL/GenBank/DDBJ whole genome shotgun (WGS) entry which is preliminary data.</text>
</comment>
<accession>A0A3D8GXZ3</accession>
<dbReference type="EMBL" id="QRDH01000019">
    <property type="protein sequence ID" value="RDU39071.1"/>
    <property type="molecule type" value="Genomic_DNA"/>
</dbReference>
<evidence type="ECO:0008006" key="4">
    <source>
        <dbReference type="Google" id="ProtNLM"/>
    </source>
</evidence>
<evidence type="ECO:0000313" key="2">
    <source>
        <dbReference type="EMBL" id="RDU39071.1"/>
    </source>
</evidence>
<feature type="chain" id="PRO_5017648795" description="ABC-type transport auxiliary lipoprotein component domain-containing protein" evidence="1">
    <location>
        <begin position="21"/>
        <end position="204"/>
    </location>
</feature>
<dbReference type="AlphaFoldDB" id="A0A3D8GXZ3"/>
<keyword evidence="3" id="KW-1185">Reference proteome</keyword>
<sequence>MAFMKNLLLLFAVISIAGCAVNKGTINSYNEPTYEGGTIKSIAIFSLRGAQFAPSEARTVNREITRAMASKNPNLEIIPPSEAQRKINSSDFAERWSDFVEDYYTSGLANQEILAQASEVLGVDAIMQGQLLRLYQVDGDGWTQKGTTRVTVSYSILQTSTAKTVWEVSADGVKRNALEFAEAPTVIDSLELAIDKIKVNIPKL</sequence>
<feature type="signal peptide" evidence="1">
    <location>
        <begin position="1"/>
        <end position="20"/>
    </location>
</feature>
<organism evidence="2 3">
    <name type="scientific">Marinobacter flavimaris</name>
    <dbReference type="NCBI Taxonomy" id="262076"/>
    <lineage>
        <taxon>Bacteria</taxon>
        <taxon>Pseudomonadati</taxon>
        <taxon>Pseudomonadota</taxon>
        <taxon>Gammaproteobacteria</taxon>
        <taxon>Pseudomonadales</taxon>
        <taxon>Marinobacteraceae</taxon>
        <taxon>Marinobacter</taxon>
    </lineage>
</organism>
<dbReference type="Gene3D" id="3.40.50.10610">
    <property type="entry name" value="ABC-type transport auxiliary lipoprotein component"/>
    <property type="match status" value="1"/>
</dbReference>
<evidence type="ECO:0000313" key="3">
    <source>
        <dbReference type="Proteomes" id="UP000256431"/>
    </source>
</evidence>
<dbReference type="RefSeq" id="WP_104272436.1">
    <property type="nucleotide sequence ID" value="NZ_PSSW01000021.1"/>
</dbReference>
<reference evidence="2 3" key="1">
    <citation type="submission" date="2018-08" db="EMBL/GenBank/DDBJ databases">
        <title>Genome sequence of Marinobacter flavimaris KCTC 12185.</title>
        <authorList>
            <person name="Chun J."/>
            <person name="Kim B.-Y."/>
            <person name="Choi S.-B."/>
            <person name="Kwak M.-J."/>
        </authorList>
    </citation>
    <scope>NUCLEOTIDE SEQUENCE [LARGE SCALE GENOMIC DNA]</scope>
    <source>
        <strain evidence="2 3">KCTC 12185</strain>
    </source>
</reference>
<dbReference type="Proteomes" id="UP000256431">
    <property type="component" value="Unassembled WGS sequence"/>
</dbReference>
<name>A0A3D8GXZ3_9GAMM</name>
<protein>
    <recommendedName>
        <fullName evidence="4">ABC-type transport auxiliary lipoprotein component domain-containing protein</fullName>
    </recommendedName>
</protein>
<dbReference type="PROSITE" id="PS51257">
    <property type="entry name" value="PROKAR_LIPOPROTEIN"/>
    <property type="match status" value="1"/>
</dbReference>
<gene>
    <name evidence="2" type="ORF">DXI23_20300</name>
</gene>
<proteinExistence type="predicted"/>
<evidence type="ECO:0000256" key="1">
    <source>
        <dbReference type="SAM" id="SignalP"/>
    </source>
</evidence>